<dbReference type="OrthoDB" id="98432at2157"/>
<name>A0A328PB17_9EURY</name>
<evidence type="ECO:0000256" key="2">
    <source>
        <dbReference type="ARBA" id="ARBA00025626"/>
    </source>
</evidence>
<dbReference type="NCBIfam" id="TIGR02585">
    <property type="entry name" value="cas_Cst2_DevR"/>
    <property type="match status" value="1"/>
</dbReference>
<dbReference type="AlphaFoldDB" id="A0A328PB17"/>
<dbReference type="InterPro" id="IPR010154">
    <property type="entry name" value="CRISPR-assoc_Cas7/Cst2/DevR"/>
</dbReference>
<reference evidence="3 4" key="1">
    <citation type="submission" date="2018-06" db="EMBL/GenBank/DDBJ databases">
        <title>Draft genome sequence of hyperthermophilic methanogen Methanothermobacter tenebrarum sp. MCM-B 1447.</title>
        <authorList>
            <person name="Pore S.D."/>
            <person name="Dagar S."/>
            <person name="Dhakephalkar P.K."/>
        </authorList>
    </citation>
    <scope>NUCLEOTIDE SEQUENCE [LARGE SCALE GENOMIC DNA]</scope>
    <source>
        <strain evidence="3 4">MCM B 1447</strain>
    </source>
</reference>
<dbReference type="Pfam" id="PF01905">
    <property type="entry name" value="DevR"/>
    <property type="match status" value="1"/>
</dbReference>
<dbReference type="Proteomes" id="UP000249782">
    <property type="component" value="Unassembled WGS sequence"/>
</dbReference>
<gene>
    <name evidence="3" type="primary">cas7i</name>
    <name evidence="3" type="ORF">DPC56_01480</name>
</gene>
<keyword evidence="1" id="KW-0051">Antiviral defense</keyword>
<keyword evidence="4" id="KW-1185">Reference proteome</keyword>
<proteinExistence type="predicted"/>
<organism evidence="3 4">
    <name type="scientific">Methanothermobacter tenebrarum</name>
    <dbReference type="NCBI Taxonomy" id="680118"/>
    <lineage>
        <taxon>Archaea</taxon>
        <taxon>Methanobacteriati</taxon>
        <taxon>Methanobacteriota</taxon>
        <taxon>Methanomada group</taxon>
        <taxon>Methanobacteria</taxon>
        <taxon>Methanobacteriales</taxon>
        <taxon>Methanobacteriaceae</taxon>
        <taxon>Methanothermobacter</taxon>
    </lineage>
</organism>
<comment type="caution">
    <text evidence="3">The sequence shown here is derived from an EMBL/GenBank/DDBJ whole genome shotgun (WGS) entry which is preliminary data.</text>
</comment>
<protein>
    <submittedName>
        <fullName evidence="3">Type I-B CRISPR-associated protein Cas7/Cst2/DevR</fullName>
    </submittedName>
</protein>
<evidence type="ECO:0000313" key="3">
    <source>
        <dbReference type="EMBL" id="RAO79479.1"/>
    </source>
</evidence>
<comment type="function">
    <text evidence="2">CRISPR (clustered regularly interspaced short palindromic repeat) is an adaptive immune system that provides protection against mobile genetic elements (viruses, transposable elements and conjugative plasmids). CRISPR clusters contain spacers, sequences complementary to antecedent mobile elements, and target invading nucleic acids. CRISPR clusters are transcribed and processed into CRISPR RNA (crRNA).</text>
</comment>
<dbReference type="EMBL" id="QLOE01000002">
    <property type="protein sequence ID" value="RAO79479.1"/>
    <property type="molecule type" value="Genomic_DNA"/>
</dbReference>
<dbReference type="GO" id="GO:0051607">
    <property type="term" value="P:defense response to virus"/>
    <property type="evidence" value="ECO:0007669"/>
    <property type="project" value="UniProtKB-KW"/>
</dbReference>
<evidence type="ECO:0000256" key="1">
    <source>
        <dbReference type="ARBA" id="ARBA00023118"/>
    </source>
</evidence>
<sequence length="391" mass="45398">MKMGKYVVLDIVFHGNSLNYDQGSGNYQELKKITKWDGRQYTLVSRYAIRYSLLETAQNMNLFKLTEAENLIKAGKGENKVIQPATEFLLTGDILQYPEFDLFGYLITDTTPQNFRTAPIKISHAVSMTPFMYDAHFNANIGLANRMRKMHGEMEPNPFTMEEHETYYQYTVVVDIENIGEIEVYIQPKKDVTIQDGKFKVESIEKVSGLDGGEKLSIKLKKSRNEKELLQSDLVELSEFTEFDDVYAIKYRLKDNEKIKERILNFIRALMNLKRSIKGREEDLSPKLLIAGIYSDCPYKTYKDKLALVDEYVEEAYDEIEENETENGRILKVKHKTNKTRKPLFEINGLKAAIDVLDDEKILSFIEKIFDKEGEYKDVKIFKDESIEVQI</sequence>
<accession>A0A328PB17</accession>
<evidence type="ECO:0000313" key="4">
    <source>
        <dbReference type="Proteomes" id="UP000249782"/>
    </source>
</evidence>
<dbReference type="InterPro" id="IPR013414">
    <property type="entry name" value="Cas7/Cst2/DevR_sub_I-B/Tneap"/>
</dbReference>
<dbReference type="NCBIfam" id="TIGR01875">
    <property type="entry name" value="cas_MJ0381"/>
    <property type="match status" value="1"/>
</dbReference>